<dbReference type="PROSITE" id="PS50853">
    <property type="entry name" value="FN3"/>
    <property type="match status" value="1"/>
</dbReference>
<evidence type="ECO:0000259" key="5">
    <source>
        <dbReference type="PROSITE" id="PS51272"/>
    </source>
</evidence>
<feature type="domain" description="Fibronectin type-III" evidence="4">
    <location>
        <begin position="269"/>
        <end position="359"/>
    </location>
</feature>
<comment type="similarity">
    <text evidence="1">Belongs to the ice-binding protein family.</text>
</comment>
<dbReference type="InterPro" id="IPR036116">
    <property type="entry name" value="FN3_sf"/>
</dbReference>
<dbReference type="PANTHER" id="PTHR43308">
    <property type="entry name" value="OUTER MEMBRANE PROTEIN ALPHA-RELATED"/>
    <property type="match status" value="1"/>
</dbReference>
<dbReference type="EMBL" id="WJXB01000002">
    <property type="protein sequence ID" value="MRN52921.1"/>
    <property type="molecule type" value="Genomic_DNA"/>
</dbReference>
<sequence>MKNQSFRRLLSSFLIVSMVLLSLSSAFAATAPSKADIKGHWAESQISKWIDKGFIKGYEDGSFKPNNTITRAEFMALVNRSFGFSAEAAISFSDVAPGNWAYVEVAKAVKAGYITGYENGTIGVSKPISRQEVAVIIARLLGLPTTAGSEASFQDSGLIATWAKGAVDAAATSNILNGYAADHSFKPTNSITRAEAVVVLDRGMAFLAGSGSPTGTAPAGTLAPTATAAPTVTVAPTVAPTATPSPTATTGNGTGIFYPTPTPITTLAAPINVVATAGDKHINLGWDSVTAATYYNVYQSSDAITYQLISTPGVVTTAAYDVTGLTNGTLYYFKVTAANTELVSIYSNIVSATPSLMPDAVELGLAGNFAILSEAGISTIPGSVITGDIGVSPIDATAITGFSMTLDGSNNFAKSVQVIGNIYAASYAAPTPNYLTTAINDLKTAYTDAAGRAINYSELYSGDLSGKTLTAGVYKWGTNVMINTDVTLHGDANSVFVFQVAGGISQASGTKVILTGGVLAKNIFWQSASTVALGTNAHFEGNVISMTNISLATGASINGRLLARTAVTLDQSTVTKPN</sequence>
<accession>A0A7X2H3J5</accession>
<dbReference type="SMART" id="SM00060">
    <property type="entry name" value="FN3"/>
    <property type="match status" value="1"/>
</dbReference>
<dbReference type="SUPFAM" id="SSF49265">
    <property type="entry name" value="Fibronectin type III"/>
    <property type="match status" value="1"/>
</dbReference>
<evidence type="ECO:0000256" key="2">
    <source>
        <dbReference type="ARBA" id="ARBA00022729"/>
    </source>
</evidence>
<comment type="caution">
    <text evidence="6">The sequence shown here is derived from an EMBL/GenBank/DDBJ whole genome shotgun (WGS) entry which is preliminary data.</text>
</comment>
<dbReference type="PROSITE" id="PS51272">
    <property type="entry name" value="SLH"/>
    <property type="match status" value="3"/>
</dbReference>
<dbReference type="Pfam" id="PF00395">
    <property type="entry name" value="SLH"/>
    <property type="match status" value="3"/>
</dbReference>
<reference evidence="6 7" key="1">
    <citation type="submission" date="2019-11" db="EMBL/GenBank/DDBJ databases">
        <title>Paenibacillus monticola sp. nov., a novel PGPR strain isolated from mountain sample in China.</title>
        <authorList>
            <person name="Zhao Q."/>
            <person name="Li H.-P."/>
            <person name="Zhang J.-L."/>
        </authorList>
    </citation>
    <scope>NUCLEOTIDE SEQUENCE [LARGE SCALE GENOMIC DNA]</scope>
    <source>
        <strain evidence="6 7">LC-T2</strain>
    </source>
</reference>
<feature type="domain" description="SLH" evidence="5">
    <location>
        <begin position="29"/>
        <end position="92"/>
    </location>
</feature>
<dbReference type="Gene3D" id="2.60.40.10">
    <property type="entry name" value="Immunoglobulins"/>
    <property type="match status" value="1"/>
</dbReference>
<keyword evidence="2 3" id="KW-0732">Signal</keyword>
<evidence type="ECO:0000313" key="7">
    <source>
        <dbReference type="Proteomes" id="UP000463051"/>
    </source>
</evidence>
<name>A0A7X2H3J5_9BACL</name>
<dbReference type="InterPro" id="IPR051465">
    <property type="entry name" value="Cell_Envelope_Struct_Comp"/>
</dbReference>
<evidence type="ECO:0000256" key="3">
    <source>
        <dbReference type="SAM" id="SignalP"/>
    </source>
</evidence>
<protein>
    <submittedName>
        <fullName evidence="6">DUF3494 domain-containing protein</fullName>
    </submittedName>
</protein>
<organism evidence="6 7">
    <name type="scientific">Paenibacillus monticola</name>
    <dbReference type="NCBI Taxonomy" id="2666075"/>
    <lineage>
        <taxon>Bacteria</taxon>
        <taxon>Bacillati</taxon>
        <taxon>Bacillota</taxon>
        <taxon>Bacilli</taxon>
        <taxon>Bacillales</taxon>
        <taxon>Paenibacillaceae</taxon>
        <taxon>Paenibacillus</taxon>
    </lineage>
</organism>
<gene>
    <name evidence="6" type="ORF">GJB61_07905</name>
</gene>
<dbReference type="CDD" id="cd00063">
    <property type="entry name" value="FN3"/>
    <property type="match status" value="1"/>
</dbReference>
<evidence type="ECO:0000313" key="6">
    <source>
        <dbReference type="EMBL" id="MRN52921.1"/>
    </source>
</evidence>
<keyword evidence="7" id="KW-1185">Reference proteome</keyword>
<dbReference type="InterPro" id="IPR013783">
    <property type="entry name" value="Ig-like_fold"/>
</dbReference>
<dbReference type="InterPro" id="IPR003961">
    <property type="entry name" value="FN3_dom"/>
</dbReference>
<proteinExistence type="inferred from homology"/>
<dbReference type="RefSeq" id="WP_154117912.1">
    <property type="nucleotide sequence ID" value="NZ_WJXB01000002.1"/>
</dbReference>
<evidence type="ECO:0000256" key="1">
    <source>
        <dbReference type="ARBA" id="ARBA00005445"/>
    </source>
</evidence>
<feature type="chain" id="PRO_5031094906" evidence="3">
    <location>
        <begin position="29"/>
        <end position="578"/>
    </location>
</feature>
<dbReference type="AlphaFoldDB" id="A0A7X2H3J5"/>
<dbReference type="InterPro" id="IPR021884">
    <property type="entry name" value="Ice-bd_prot"/>
</dbReference>
<evidence type="ECO:0000259" key="4">
    <source>
        <dbReference type="PROSITE" id="PS50853"/>
    </source>
</evidence>
<dbReference type="Proteomes" id="UP000463051">
    <property type="component" value="Unassembled WGS sequence"/>
</dbReference>
<dbReference type="Pfam" id="PF11999">
    <property type="entry name" value="Ice_binding"/>
    <property type="match status" value="1"/>
</dbReference>
<feature type="signal peptide" evidence="3">
    <location>
        <begin position="1"/>
        <end position="28"/>
    </location>
</feature>
<dbReference type="InterPro" id="IPR001119">
    <property type="entry name" value="SLH_dom"/>
</dbReference>
<feature type="domain" description="SLH" evidence="5">
    <location>
        <begin position="150"/>
        <end position="214"/>
    </location>
</feature>
<feature type="domain" description="SLH" evidence="5">
    <location>
        <begin position="93"/>
        <end position="149"/>
    </location>
</feature>